<evidence type="ECO:0000256" key="4">
    <source>
        <dbReference type="SAM" id="Coils"/>
    </source>
</evidence>
<feature type="domain" description="MI" evidence="6">
    <location>
        <begin position="728"/>
        <end position="844"/>
    </location>
</feature>
<feature type="compositionally biased region" description="Polar residues" evidence="5">
    <location>
        <begin position="248"/>
        <end position="257"/>
    </location>
</feature>
<keyword evidence="3" id="KW-0539">Nucleus</keyword>
<evidence type="ECO:0000256" key="5">
    <source>
        <dbReference type="SAM" id="MobiDB-lite"/>
    </source>
</evidence>
<feature type="compositionally biased region" description="Basic and acidic residues" evidence="5">
    <location>
        <begin position="263"/>
        <end position="275"/>
    </location>
</feature>
<name>A0ABQ8TQN8_PERAM</name>
<dbReference type="Proteomes" id="UP001148838">
    <property type="component" value="Unassembled WGS sequence"/>
</dbReference>
<protein>
    <recommendedName>
        <fullName evidence="6">MI domain-containing protein</fullName>
    </recommendedName>
</protein>
<dbReference type="InterPro" id="IPR050781">
    <property type="entry name" value="CWC22_splicing_factor"/>
</dbReference>
<evidence type="ECO:0000256" key="3">
    <source>
        <dbReference type="ARBA" id="ARBA00023242"/>
    </source>
</evidence>
<dbReference type="PANTHER" id="PTHR18034:SF4">
    <property type="entry name" value="NUCLEOLAR MIF4G DOMAIN-CONTAINING PROTEIN 1"/>
    <property type="match status" value="1"/>
</dbReference>
<dbReference type="SMART" id="SM00544">
    <property type="entry name" value="MA3"/>
    <property type="match status" value="1"/>
</dbReference>
<organism evidence="7 8">
    <name type="scientific">Periplaneta americana</name>
    <name type="common">American cockroach</name>
    <name type="synonym">Blatta americana</name>
    <dbReference type="NCBI Taxonomy" id="6978"/>
    <lineage>
        <taxon>Eukaryota</taxon>
        <taxon>Metazoa</taxon>
        <taxon>Ecdysozoa</taxon>
        <taxon>Arthropoda</taxon>
        <taxon>Hexapoda</taxon>
        <taxon>Insecta</taxon>
        <taxon>Pterygota</taxon>
        <taxon>Neoptera</taxon>
        <taxon>Polyneoptera</taxon>
        <taxon>Dictyoptera</taxon>
        <taxon>Blattodea</taxon>
        <taxon>Blattoidea</taxon>
        <taxon>Blattidae</taxon>
        <taxon>Blattinae</taxon>
        <taxon>Periplaneta</taxon>
    </lineage>
</organism>
<feature type="coiled-coil region" evidence="4">
    <location>
        <begin position="111"/>
        <end position="163"/>
    </location>
</feature>
<comment type="caution">
    <text evidence="7">The sequence shown here is derived from an EMBL/GenBank/DDBJ whole genome shotgun (WGS) entry which is preliminary data.</text>
</comment>
<dbReference type="InterPro" id="IPR016024">
    <property type="entry name" value="ARM-type_fold"/>
</dbReference>
<reference evidence="7 8" key="1">
    <citation type="journal article" date="2022" name="Allergy">
        <title>Genome assembly and annotation of Periplaneta americana reveal a comprehensive cockroach allergen profile.</title>
        <authorList>
            <person name="Wang L."/>
            <person name="Xiong Q."/>
            <person name="Saelim N."/>
            <person name="Wang L."/>
            <person name="Nong W."/>
            <person name="Wan A.T."/>
            <person name="Shi M."/>
            <person name="Liu X."/>
            <person name="Cao Q."/>
            <person name="Hui J.H.L."/>
            <person name="Sookrung N."/>
            <person name="Leung T.F."/>
            <person name="Tungtrongchitr A."/>
            <person name="Tsui S.K.W."/>
        </authorList>
    </citation>
    <scope>NUCLEOTIDE SEQUENCE [LARGE SCALE GENOMIC DNA]</scope>
    <source>
        <strain evidence="7">PWHHKU_190912</strain>
    </source>
</reference>
<feature type="compositionally biased region" description="Acidic residues" evidence="5">
    <location>
        <begin position="276"/>
        <end position="287"/>
    </location>
</feature>
<feature type="compositionally biased region" description="Basic and acidic residues" evidence="5">
    <location>
        <begin position="9"/>
        <end position="34"/>
    </location>
</feature>
<evidence type="ECO:0000256" key="1">
    <source>
        <dbReference type="ARBA" id="ARBA00004604"/>
    </source>
</evidence>
<evidence type="ECO:0000259" key="6">
    <source>
        <dbReference type="PROSITE" id="PS51366"/>
    </source>
</evidence>
<accession>A0ABQ8TQN8</accession>
<comment type="subcellular location">
    <subcellularLocation>
        <location evidence="1">Nucleus</location>
        <location evidence="1">Nucleolus</location>
    </subcellularLocation>
</comment>
<feature type="compositionally biased region" description="Basic and acidic residues" evidence="5">
    <location>
        <begin position="58"/>
        <end position="69"/>
    </location>
</feature>
<dbReference type="Pfam" id="PF02854">
    <property type="entry name" value="MIF4G"/>
    <property type="match status" value="1"/>
</dbReference>
<feature type="region of interest" description="Disordered" evidence="5">
    <location>
        <begin position="46"/>
        <end position="100"/>
    </location>
</feature>
<comment type="similarity">
    <text evidence="2">Belongs to the CWC22 family.</text>
</comment>
<gene>
    <name evidence="7" type="ORF">ANN_00398</name>
</gene>
<dbReference type="EMBL" id="JAJSOF020000003">
    <property type="protein sequence ID" value="KAJ4449006.1"/>
    <property type="molecule type" value="Genomic_DNA"/>
</dbReference>
<dbReference type="InterPro" id="IPR003890">
    <property type="entry name" value="MIF4G-like_typ-3"/>
</dbReference>
<dbReference type="PROSITE" id="PS51366">
    <property type="entry name" value="MI"/>
    <property type="match status" value="1"/>
</dbReference>
<feature type="region of interest" description="Disordered" evidence="5">
    <location>
        <begin position="1"/>
        <end position="34"/>
    </location>
</feature>
<evidence type="ECO:0000313" key="8">
    <source>
        <dbReference type="Proteomes" id="UP001148838"/>
    </source>
</evidence>
<feature type="region of interest" description="Disordered" evidence="5">
    <location>
        <begin position="244"/>
        <end position="343"/>
    </location>
</feature>
<keyword evidence="8" id="KW-1185">Reference proteome</keyword>
<evidence type="ECO:0000256" key="2">
    <source>
        <dbReference type="ARBA" id="ARBA00006856"/>
    </source>
</evidence>
<sequence length="931" mass="107552">MKYRKKKQTERVVQKTRKEIRKEQRQLKKAKRNEFFQRKKQFKKLINEQNAKRISRPNVDKSVDSVNKEKKGKTKSHVHGQENFEVETPVKRGKQQSKMNDNKDKITKKIKKELKLEKSRMEQERKLEKEMQKQRVKQLKRANEDEDKVIRKLEKQLKLNKKKRKSIPKSFAADGLDCILLQNNCCHKISIKIKGLVLKEWNRANLDLLEVCDGEKIGQPSMVDQMMQDSGSEFEEDLALIQKDDNISEGQDNVLESSDNEDTERQKGKREHESESENDEMEIEGDELGSVKVELESEEDELESDNDELESKKEELESDDEDVESRRDGSEDSNSDENAEKQAAEEYWEDIYGRTRDKQGNVVEQAKTGKYVPPHMRESATGGDKQLERLRRQLKGSLNRLAENNMSSIASQVEELYMSHSRHAVNEALTNLLSESLVAPVMTPERLIMEHALLVAVLHANVGTEVGAHVMQVFIKKFDEKCQSDQPVEDKSLDNILLVLSHLYNFKVFNGVLLYDILEQLTQSFEEKDVELILLVLRSVGFSLRKDDPAALKDLILRLQQKAGEASDLRNSTRVKFMLEVLLAIKNNNMTKIPNYDPTHSEHLKKIMKGFLRKGSYVTELKISLEDLLKGTSTSASACGREVSSQLVCLGLTFTVASWIIIIEIFNMEPYAADERGRWWVVGSAWSGVIPGGKQGSEDISEPRQQTTSSNYSKKLLELARKQRMNTDVRRNIFCILMTAEDFLDAFEKLLHMGLKNQQEREIIYVIMNCCLQEKKFNPYYCHLAQKFCDFDRKYQITIQCALWDRFKELQNLAVFQVTNLAKFLIHLLIEKGLPLSVLKVIHFAEVDQVMVRFLRQVLLGLLLHDSQEAVQEVFQRVAVSSKLHVFREGIRLFIHHFLLRNMSEADSEVLHQRAKMADKILSAAESRVMF</sequence>
<dbReference type="SUPFAM" id="SSF48371">
    <property type="entry name" value="ARM repeat"/>
    <property type="match status" value="1"/>
</dbReference>
<dbReference type="PANTHER" id="PTHR18034">
    <property type="entry name" value="CELL CYCLE CONTROL PROTEIN CWF22-RELATED"/>
    <property type="match status" value="1"/>
</dbReference>
<feature type="compositionally biased region" description="Acidic residues" evidence="5">
    <location>
        <begin position="296"/>
        <end position="308"/>
    </location>
</feature>
<keyword evidence="4" id="KW-0175">Coiled coil</keyword>
<dbReference type="Pfam" id="PF02847">
    <property type="entry name" value="MA3"/>
    <property type="match status" value="1"/>
</dbReference>
<evidence type="ECO:0000313" key="7">
    <source>
        <dbReference type="EMBL" id="KAJ4449006.1"/>
    </source>
</evidence>
<dbReference type="Gene3D" id="1.25.40.180">
    <property type="match status" value="1"/>
</dbReference>
<dbReference type="InterPro" id="IPR003891">
    <property type="entry name" value="Initiation_fac_eIF4g_MI"/>
</dbReference>
<proteinExistence type="inferred from homology"/>
<dbReference type="SMART" id="SM00543">
    <property type="entry name" value="MIF4G"/>
    <property type="match status" value="1"/>
</dbReference>